<protein>
    <submittedName>
        <fullName evidence="9">ABC transporter permease</fullName>
    </submittedName>
</protein>
<evidence type="ECO:0000256" key="6">
    <source>
        <dbReference type="ARBA" id="ARBA00038076"/>
    </source>
</evidence>
<sequence>MSLITNNNRKPAWKLVFKSLKTNRFRTFCILFTICTCTFVMTFLPCVNTLDYLTAYEDFAGEEHAVYTSLTQEEISALSQDSHFEKVFLEKYGDLGQLEGEYARPVYQKSPEGSFPGCELIEGSLPKGADDILLDSTLAKKLHAALGKVYTFQSSGRSLRLQVCGIAKAASGTSIPNFYVSGLFAETSPLFTGKDFSLKVWLKQEFLSGGLEKSSALLARIGEECGISDSQTSPNYYSIDTNPLTPSVILVYFFLDLLVMVIGLLVIYSIFYISIMSRIQAFGQMQTLGMTAGQIRRMVNLESSMLCLLGSTTGILPGLLLAGAVTGQWSLPYMAGIGLIVFFCSYIFLMAFLQKPAKVASRITPWKALIWQENSDFSFSGRISCRSLGKMRAKKNRKKMFFTRLSMVTGGIFFLLTAAYISFWNIDLRVRSGYFQEADYILSFNSEYLNSSDTELIEYQEQNIFSQEFLEKLGTFSDVEKVFPLHEEFVNVLTDQGSESTNLIAFDEKIFSLMKPYLSDSSLTYDELEEKESVLYNPIYYYGTDYFQKGSISLNYYNGSGYENISLPVAGTIDPKFSEDYVPLNTSFLVPVSVFEKMYPDVNTVSMVYITTKNHIASPELEQYLKEFSRDCPLILMDSYEDYHQELARQNRLLLLLFAGATLIVIIFSVLNLLNSTLNKMVTQNRELALFEAVGMTRKEIKKMLLYECLYMCRMPLVISWVLGVGINFLLYRFLFLSSPSVLPYHLPLVPLLLWSLFVLAVPMGITLVCYRHFTKAGLMERLKRDE</sequence>
<keyword evidence="3 7" id="KW-0812">Transmembrane</keyword>
<evidence type="ECO:0000256" key="7">
    <source>
        <dbReference type="SAM" id="Phobius"/>
    </source>
</evidence>
<dbReference type="InterPro" id="IPR050250">
    <property type="entry name" value="Macrolide_Exporter_MacB"/>
</dbReference>
<reference evidence="9" key="2">
    <citation type="submission" date="2021-04" db="EMBL/GenBank/DDBJ databases">
        <authorList>
            <person name="Gilroy R."/>
        </authorList>
    </citation>
    <scope>NUCLEOTIDE SEQUENCE</scope>
    <source>
        <strain evidence="9">ChiHjej12B11-1927</strain>
    </source>
</reference>
<proteinExistence type="inferred from homology"/>
<gene>
    <name evidence="9" type="ORF">H9738_02960</name>
</gene>
<feature type="transmembrane region" description="Helical" evidence="7">
    <location>
        <begin position="653"/>
        <end position="674"/>
    </location>
</feature>
<feature type="transmembrane region" description="Helical" evidence="7">
    <location>
        <begin position="705"/>
        <end position="732"/>
    </location>
</feature>
<dbReference type="PANTHER" id="PTHR30572:SF4">
    <property type="entry name" value="ABC TRANSPORTER PERMEASE YTRF"/>
    <property type="match status" value="1"/>
</dbReference>
<feature type="domain" description="ABC3 transporter permease C-terminal" evidence="8">
    <location>
        <begin position="257"/>
        <end position="351"/>
    </location>
</feature>
<feature type="transmembrane region" description="Helical" evidence="7">
    <location>
        <begin position="249"/>
        <end position="275"/>
    </location>
</feature>
<evidence type="ECO:0000256" key="5">
    <source>
        <dbReference type="ARBA" id="ARBA00023136"/>
    </source>
</evidence>
<feature type="transmembrane region" description="Helical" evidence="7">
    <location>
        <begin position="305"/>
        <end position="325"/>
    </location>
</feature>
<organism evidence="9 10">
    <name type="scientific">Candidatus Blautia pullistercoris</name>
    <dbReference type="NCBI Taxonomy" id="2838499"/>
    <lineage>
        <taxon>Bacteria</taxon>
        <taxon>Bacillati</taxon>
        <taxon>Bacillota</taxon>
        <taxon>Clostridia</taxon>
        <taxon>Lachnospirales</taxon>
        <taxon>Lachnospiraceae</taxon>
        <taxon>Blautia</taxon>
    </lineage>
</organism>
<evidence type="ECO:0000313" key="9">
    <source>
        <dbReference type="EMBL" id="HIX36818.1"/>
    </source>
</evidence>
<evidence type="ECO:0000313" key="10">
    <source>
        <dbReference type="Proteomes" id="UP000824230"/>
    </source>
</evidence>
<feature type="transmembrane region" description="Helical" evidence="7">
    <location>
        <begin position="25"/>
        <end position="44"/>
    </location>
</feature>
<feature type="transmembrane region" description="Helical" evidence="7">
    <location>
        <begin position="331"/>
        <end position="353"/>
    </location>
</feature>
<evidence type="ECO:0000259" key="8">
    <source>
        <dbReference type="Pfam" id="PF02687"/>
    </source>
</evidence>
<feature type="domain" description="ABC3 transporter permease C-terminal" evidence="8">
    <location>
        <begin position="662"/>
        <end position="777"/>
    </location>
</feature>
<dbReference type="Proteomes" id="UP000824230">
    <property type="component" value="Unassembled WGS sequence"/>
</dbReference>
<keyword evidence="5 7" id="KW-0472">Membrane</keyword>
<comment type="similarity">
    <text evidence="6">Belongs to the ABC-4 integral membrane protein family.</text>
</comment>
<dbReference type="EMBL" id="DXFG01000057">
    <property type="protein sequence ID" value="HIX36818.1"/>
    <property type="molecule type" value="Genomic_DNA"/>
</dbReference>
<comment type="caution">
    <text evidence="9">The sequence shown here is derived from an EMBL/GenBank/DDBJ whole genome shotgun (WGS) entry which is preliminary data.</text>
</comment>
<keyword evidence="2" id="KW-1003">Cell membrane</keyword>
<accession>A0A9D1VKL2</accession>
<dbReference type="Pfam" id="PF02687">
    <property type="entry name" value="FtsX"/>
    <property type="match status" value="2"/>
</dbReference>
<name>A0A9D1VKL2_9FIRM</name>
<feature type="transmembrane region" description="Helical" evidence="7">
    <location>
        <begin position="401"/>
        <end position="424"/>
    </location>
</feature>
<dbReference type="PANTHER" id="PTHR30572">
    <property type="entry name" value="MEMBRANE COMPONENT OF TRANSPORTER-RELATED"/>
    <property type="match status" value="1"/>
</dbReference>
<dbReference type="AlphaFoldDB" id="A0A9D1VKL2"/>
<dbReference type="GO" id="GO:0022857">
    <property type="term" value="F:transmembrane transporter activity"/>
    <property type="evidence" value="ECO:0007669"/>
    <property type="project" value="TreeGrafter"/>
</dbReference>
<dbReference type="InterPro" id="IPR003838">
    <property type="entry name" value="ABC3_permease_C"/>
</dbReference>
<evidence type="ECO:0000256" key="2">
    <source>
        <dbReference type="ARBA" id="ARBA00022475"/>
    </source>
</evidence>
<evidence type="ECO:0000256" key="3">
    <source>
        <dbReference type="ARBA" id="ARBA00022692"/>
    </source>
</evidence>
<reference evidence="9" key="1">
    <citation type="journal article" date="2021" name="PeerJ">
        <title>Extensive microbial diversity within the chicken gut microbiome revealed by metagenomics and culture.</title>
        <authorList>
            <person name="Gilroy R."/>
            <person name="Ravi A."/>
            <person name="Getino M."/>
            <person name="Pursley I."/>
            <person name="Horton D.L."/>
            <person name="Alikhan N.F."/>
            <person name="Baker D."/>
            <person name="Gharbi K."/>
            <person name="Hall N."/>
            <person name="Watson M."/>
            <person name="Adriaenssens E.M."/>
            <person name="Foster-Nyarko E."/>
            <person name="Jarju S."/>
            <person name="Secka A."/>
            <person name="Antonio M."/>
            <person name="Oren A."/>
            <person name="Chaudhuri R.R."/>
            <person name="La Ragione R."/>
            <person name="Hildebrand F."/>
            <person name="Pallen M.J."/>
        </authorList>
    </citation>
    <scope>NUCLEOTIDE SEQUENCE</scope>
    <source>
        <strain evidence="9">ChiHjej12B11-1927</strain>
    </source>
</reference>
<keyword evidence="4 7" id="KW-1133">Transmembrane helix</keyword>
<feature type="transmembrane region" description="Helical" evidence="7">
    <location>
        <begin position="752"/>
        <end position="774"/>
    </location>
</feature>
<dbReference type="GO" id="GO:0005886">
    <property type="term" value="C:plasma membrane"/>
    <property type="evidence" value="ECO:0007669"/>
    <property type="project" value="UniProtKB-SubCell"/>
</dbReference>
<comment type="subcellular location">
    <subcellularLocation>
        <location evidence="1">Cell membrane</location>
        <topology evidence="1">Multi-pass membrane protein</topology>
    </subcellularLocation>
</comment>
<evidence type="ECO:0000256" key="4">
    <source>
        <dbReference type="ARBA" id="ARBA00022989"/>
    </source>
</evidence>
<evidence type="ECO:0000256" key="1">
    <source>
        <dbReference type="ARBA" id="ARBA00004651"/>
    </source>
</evidence>